<dbReference type="PROSITE" id="PS50175">
    <property type="entry name" value="ASP_PROT_RETROV"/>
    <property type="match status" value="1"/>
</dbReference>
<dbReference type="GO" id="GO:0006508">
    <property type="term" value="P:proteolysis"/>
    <property type="evidence" value="ECO:0007669"/>
    <property type="project" value="UniProtKB-KW"/>
</dbReference>
<dbReference type="InterPro" id="IPR051592">
    <property type="entry name" value="HERV-K_Pro_peptidase_A2"/>
</dbReference>
<dbReference type="InterPro" id="IPR029054">
    <property type="entry name" value="dUTPase-like"/>
</dbReference>
<evidence type="ECO:0000256" key="2">
    <source>
        <dbReference type="ARBA" id="ARBA00022750"/>
    </source>
</evidence>
<gene>
    <name evidence="5" type="primary">Ervk9_7</name>
    <name evidence="5" type="ORF">MELVER_R11885</name>
</gene>
<organism evidence="5 6">
    <name type="scientific">Melanocharis versteri</name>
    <name type="common">Fan-tailed berrypecker</name>
    <dbReference type="NCBI Taxonomy" id="254552"/>
    <lineage>
        <taxon>Eukaryota</taxon>
        <taxon>Metazoa</taxon>
        <taxon>Chordata</taxon>
        <taxon>Craniata</taxon>
        <taxon>Vertebrata</taxon>
        <taxon>Euteleostomi</taxon>
        <taxon>Archelosauria</taxon>
        <taxon>Archosauria</taxon>
        <taxon>Dinosauria</taxon>
        <taxon>Saurischia</taxon>
        <taxon>Theropoda</taxon>
        <taxon>Coelurosauria</taxon>
        <taxon>Aves</taxon>
        <taxon>Neognathae</taxon>
        <taxon>Neoaves</taxon>
        <taxon>Telluraves</taxon>
        <taxon>Australaves</taxon>
        <taxon>Passeriformes</taxon>
        <taxon>Passeroidea</taxon>
        <taxon>Melanocharitidae</taxon>
        <taxon>Melanocharis</taxon>
    </lineage>
</organism>
<dbReference type="Gene3D" id="2.70.40.10">
    <property type="match status" value="1"/>
</dbReference>
<protein>
    <submittedName>
        <fullName evidence="5">POK9 protein</fullName>
    </submittedName>
</protein>
<proteinExistence type="predicted"/>
<name>A0A7K7ZX49_9PASE</name>
<dbReference type="InterPro" id="IPR001995">
    <property type="entry name" value="Peptidase_A2_cat"/>
</dbReference>
<accession>A0A7K7ZX49</accession>
<dbReference type="GO" id="GO:0004190">
    <property type="term" value="F:aspartic-type endopeptidase activity"/>
    <property type="evidence" value="ECO:0007669"/>
    <property type="project" value="UniProtKB-KW"/>
</dbReference>
<dbReference type="InterPro" id="IPR021109">
    <property type="entry name" value="Peptidase_aspartic_dom_sf"/>
</dbReference>
<dbReference type="SUPFAM" id="SSF51283">
    <property type="entry name" value="dUTPase-like"/>
    <property type="match status" value="1"/>
</dbReference>
<dbReference type="PANTHER" id="PTHR19422:SF123">
    <property type="entry name" value="RT1 CLASS I, LOCUS CE15"/>
    <property type="match status" value="1"/>
</dbReference>
<dbReference type="PANTHER" id="PTHR19422">
    <property type="entry name" value="GAG RETROVIRAL POLYPROTEIN"/>
    <property type="match status" value="1"/>
</dbReference>
<dbReference type="EMBL" id="VZTG01007597">
    <property type="protein sequence ID" value="NXA94902.1"/>
    <property type="molecule type" value="Genomic_DNA"/>
</dbReference>
<keyword evidence="1" id="KW-0645">Protease</keyword>
<evidence type="ECO:0000313" key="6">
    <source>
        <dbReference type="Proteomes" id="UP000538725"/>
    </source>
</evidence>
<reference evidence="5 6" key="1">
    <citation type="submission" date="2019-09" db="EMBL/GenBank/DDBJ databases">
        <title>Bird 10,000 Genomes (B10K) Project - Family phase.</title>
        <authorList>
            <person name="Zhang G."/>
        </authorList>
    </citation>
    <scope>NUCLEOTIDE SEQUENCE [LARGE SCALE GENOMIC DNA]</scope>
    <source>
        <strain evidence="5">B10K-DU-029-37</strain>
        <tissue evidence="5">Liver</tissue>
    </source>
</reference>
<evidence type="ECO:0000313" key="5">
    <source>
        <dbReference type="EMBL" id="NXA94902.1"/>
    </source>
</evidence>
<comment type="caution">
    <text evidence="5">The sequence shown here is derived from an EMBL/GenBank/DDBJ whole genome shotgun (WGS) entry which is preliminary data.</text>
</comment>
<dbReference type="PROSITE" id="PS00141">
    <property type="entry name" value="ASP_PROTEASE"/>
    <property type="match status" value="1"/>
</dbReference>
<evidence type="ECO:0000259" key="4">
    <source>
        <dbReference type="PROSITE" id="PS50175"/>
    </source>
</evidence>
<dbReference type="Pfam" id="PF00692">
    <property type="entry name" value="dUTPase"/>
    <property type="match status" value="1"/>
</dbReference>
<dbReference type="AlphaFoldDB" id="A0A7K7ZX49"/>
<feature type="domain" description="Peptidase A2" evidence="4">
    <location>
        <begin position="146"/>
        <end position="160"/>
    </location>
</feature>
<dbReference type="Gene3D" id="2.40.70.10">
    <property type="entry name" value="Acid Proteases"/>
    <property type="match status" value="1"/>
</dbReference>
<feature type="non-terminal residue" evidence="5">
    <location>
        <position position="160"/>
    </location>
</feature>
<sequence>GSLGLDLTTAVGFTIIDARPVKVPTGVQGPLTISRKPVGALLLGQSSASMKGLYVLPGLIDADFTREICIMVHTLFPPAYIPKDTRIAQLIPLPLLIAEAGARDSLAERGSAGFGSTGTLTMLTLPTRERPVVDVTWASKGIGFTLPALLDTGADITIMS</sequence>
<evidence type="ECO:0000256" key="1">
    <source>
        <dbReference type="ARBA" id="ARBA00022670"/>
    </source>
</evidence>
<dbReference type="Proteomes" id="UP000538725">
    <property type="component" value="Unassembled WGS sequence"/>
</dbReference>
<keyword evidence="2" id="KW-0064">Aspartyl protease</keyword>
<keyword evidence="3" id="KW-0378">Hydrolase</keyword>
<keyword evidence="6" id="KW-1185">Reference proteome</keyword>
<dbReference type="InterPro" id="IPR001969">
    <property type="entry name" value="Aspartic_peptidase_AS"/>
</dbReference>
<dbReference type="SUPFAM" id="SSF50630">
    <property type="entry name" value="Acid proteases"/>
    <property type="match status" value="1"/>
</dbReference>
<feature type="non-terminal residue" evidence="5">
    <location>
        <position position="1"/>
    </location>
</feature>
<dbReference type="InterPro" id="IPR036157">
    <property type="entry name" value="dUTPase-like_sf"/>
</dbReference>
<evidence type="ECO:0000256" key="3">
    <source>
        <dbReference type="ARBA" id="ARBA00022801"/>
    </source>
</evidence>